<dbReference type="Proteomes" id="UP000563524">
    <property type="component" value="Unassembled WGS sequence"/>
</dbReference>
<dbReference type="EMBL" id="JACHOB010000001">
    <property type="protein sequence ID" value="MBB4658076.1"/>
    <property type="molecule type" value="Genomic_DNA"/>
</dbReference>
<reference evidence="1 2" key="1">
    <citation type="submission" date="2020-08" db="EMBL/GenBank/DDBJ databases">
        <title>Genomic Encyclopedia of Type Strains, Phase IV (KMG-IV): sequencing the most valuable type-strain genomes for metagenomic binning, comparative biology and taxonomic classification.</title>
        <authorList>
            <person name="Goeker M."/>
        </authorList>
    </citation>
    <scope>NUCLEOTIDE SEQUENCE [LARGE SCALE GENOMIC DNA]</scope>
    <source>
        <strain evidence="1 2">DSM 102850</strain>
    </source>
</reference>
<accession>A0A840HZ06</accession>
<name>A0A840HZ06_9PROT</name>
<comment type="caution">
    <text evidence="1">The sequence shown here is derived from an EMBL/GenBank/DDBJ whole genome shotgun (WGS) entry which is preliminary data.</text>
</comment>
<dbReference type="AlphaFoldDB" id="A0A840HZ06"/>
<keyword evidence="2" id="KW-1185">Reference proteome</keyword>
<gene>
    <name evidence="1" type="ORF">GGQ59_000576</name>
</gene>
<proteinExistence type="predicted"/>
<evidence type="ECO:0000313" key="1">
    <source>
        <dbReference type="EMBL" id="MBB4658076.1"/>
    </source>
</evidence>
<evidence type="ECO:0000313" key="2">
    <source>
        <dbReference type="Proteomes" id="UP000563524"/>
    </source>
</evidence>
<protein>
    <submittedName>
        <fullName evidence="1">Uncharacterized protein</fullName>
    </submittedName>
</protein>
<dbReference type="RefSeq" id="WP_183815652.1">
    <property type="nucleotide sequence ID" value="NZ_JACHOB010000001.1"/>
</dbReference>
<sequence length="208" mass="22429">MLDDDDLPEIGGPEFAALEREAPVLSRLRRFAEGLDRIPWFSRLGEAPTPSLRESAQGYLDRLGFPDAEVAILPTWEDAADAAETTDWSSPAWEAEELARADLTARALGVISEEALEIGLRLVAARAGEAAQAAMEEEAAYWDMESEDARNLAVGAAAQASHLAALALVAAAAEPDEDAGDSIFAWKLRLFMEGRWPVAVLGSSFNIF</sequence>
<organism evidence="1 2">
    <name type="scientific">Parvularcula dongshanensis</name>
    <dbReference type="NCBI Taxonomy" id="1173995"/>
    <lineage>
        <taxon>Bacteria</taxon>
        <taxon>Pseudomonadati</taxon>
        <taxon>Pseudomonadota</taxon>
        <taxon>Alphaproteobacteria</taxon>
        <taxon>Parvularculales</taxon>
        <taxon>Parvularculaceae</taxon>
        <taxon>Parvularcula</taxon>
    </lineage>
</organism>